<protein>
    <submittedName>
        <fullName evidence="1">DUF1223-domain-containing protein</fullName>
    </submittedName>
</protein>
<dbReference type="InterPro" id="IPR010634">
    <property type="entry name" value="DUF1223"/>
</dbReference>
<organism evidence="1 2">
    <name type="scientific">Seiridium cardinale</name>
    <dbReference type="NCBI Taxonomy" id="138064"/>
    <lineage>
        <taxon>Eukaryota</taxon>
        <taxon>Fungi</taxon>
        <taxon>Dikarya</taxon>
        <taxon>Ascomycota</taxon>
        <taxon>Pezizomycotina</taxon>
        <taxon>Sordariomycetes</taxon>
        <taxon>Xylariomycetidae</taxon>
        <taxon>Amphisphaeriales</taxon>
        <taxon>Sporocadaceae</taxon>
        <taxon>Seiridium</taxon>
    </lineage>
</organism>
<evidence type="ECO:0000313" key="2">
    <source>
        <dbReference type="Proteomes" id="UP001465668"/>
    </source>
</evidence>
<dbReference type="InterPro" id="IPR036249">
    <property type="entry name" value="Thioredoxin-like_sf"/>
</dbReference>
<dbReference type="SUPFAM" id="SSF52833">
    <property type="entry name" value="Thioredoxin-like"/>
    <property type="match status" value="1"/>
</dbReference>
<dbReference type="EMBL" id="JARVKM010000086">
    <property type="protein sequence ID" value="KAK9770791.1"/>
    <property type="molecule type" value="Genomic_DNA"/>
</dbReference>
<evidence type="ECO:0000313" key="1">
    <source>
        <dbReference type="EMBL" id="KAK9770791.1"/>
    </source>
</evidence>
<reference evidence="1 2" key="1">
    <citation type="submission" date="2024-02" db="EMBL/GenBank/DDBJ databases">
        <title>First draft genome assembly of two strains of Seiridium cardinale.</title>
        <authorList>
            <person name="Emiliani G."/>
            <person name="Scali E."/>
        </authorList>
    </citation>
    <scope>NUCLEOTIDE SEQUENCE [LARGE SCALE GENOMIC DNA]</scope>
    <source>
        <strain evidence="1 2">BM-138-000479</strain>
    </source>
</reference>
<sequence>MTLDQDENHAHTAACFINVQPLALVELFQSRGCKSYAAAMASILEAQSPKLQHLSYDVTFFDELGCKDTFANLRWDEQLESYIRCWD</sequence>
<comment type="caution">
    <text evidence="1">The sequence shown here is derived from an EMBL/GenBank/DDBJ whole genome shotgun (WGS) entry which is preliminary data.</text>
</comment>
<name>A0ABR2XAH1_9PEZI</name>
<accession>A0ABR2XAH1</accession>
<gene>
    <name evidence="1" type="ORF">SCAR479_12582</name>
</gene>
<keyword evidence="2" id="KW-1185">Reference proteome</keyword>
<dbReference type="Proteomes" id="UP001465668">
    <property type="component" value="Unassembled WGS sequence"/>
</dbReference>
<dbReference type="Pfam" id="PF06764">
    <property type="entry name" value="DUF1223"/>
    <property type="match status" value="1"/>
</dbReference>
<proteinExistence type="predicted"/>